<evidence type="ECO:0000256" key="8">
    <source>
        <dbReference type="ARBA" id="ARBA00023204"/>
    </source>
</evidence>
<dbReference type="GO" id="GO:0005737">
    <property type="term" value="C:cytoplasm"/>
    <property type="evidence" value="ECO:0007669"/>
    <property type="project" value="TreeGrafter"/>
</dbReference>
<dbReference type="Gene3D" id="3.60.10.10">
    <property type="entry name" value="Endonuclease/exonuclease/phosphatase"/>
    <property type="match status" value="1"/>
</dbReference>
<keyword evidence="7" id="KW-0460">Magnesium</keyword>
<sequence>MSTSSAFNRTSLLFAASLLAVVFSSSQVAGADAVGSASSVRLKILSCNVRVPQPEDEQAGDGWEARRQLCGDVIVAQRADVVCLQEARGYQVDELKRRLPDFDSTGMSLPVREVVQNNAIMYSRKRFELISSGGFWFSEQPHVAGSFGWDTKSPRHANWARLRDRDNSAEFIVWNTHFDHIGQQAREEQARMVIEASAAFDPVGIPQVLTGDMNAKASNRAIEVLKEGGWHDTYAALHGPRDPGFTFHGFKGEARKAKGGGGKIDWIFTRGDIKPLNAEIIRDGRDGRYPSDHYFLSATLELPINAK</sequence>
<evidence type="ECO:0000256" key="6">
    <source>
        <dbReference type="ARBA" id="ARBA00022801"/>
    </source>
</evidence>
<dbReference type="CDD" id="cd09083">
    <property type="entry name" value="EEP-1"/>
    <property type="match status" value="1"/>
</dbReference>
<evidence type="ECO:0000313" key="12">
    <source>
        <dbReference type="Proteomes" id="UP000326837"/>
    </source>
</evidence>
<dbReference type="InterPro" id="IPR036691">
    <property type="entry name" value="Endo/exonu/phosph_ase_sf"/>
</dbReference>
<name>A0A5K7XEB0_9BACT</name>
<dbReference type="EMBL" id="AP021861">
    <property type="protein sequence ID" value="BBO34725.1"/>
    <property type="molecule type" value="Genomic_DNA"/>
</dbReference>
<keyword evidence="8" id="KW-0234">DNA repair</keyword>
<accession>A0A5K7XEB0</accession>
<dbReference type="Pfam" id="PF03372">
    <property type="entry name" value="Exo_endo_phos"/>
    <property type="match status" value="1"/>
</dbReference>
<dbReference type="GO" id="GO:0004518">
    <property type="term" value="F:nuclease activity"/>
    <property type="evidence" value="ECO:0007669"/>
    <property type="project" value="UniProtKB-KW"/>
</dbReference>
<keyword evidence="5" id="KW-0227">DNA damage</keyword>
<dbReference type="InterPro" id="IPR005135">
    <property type="entry name" value="Endo/exonuclease/phosphatase"/>
</dbReference>
<evidence type="ECO:0000256" key="1">
    <source>
        <dbReference type="ARBA" id="ARBA00001936"/>
    </source>
</evidence>
<evidence type="ECO:0000259" key="10">
    <source>
        <dbReference type="Pfam" id="PF03372"/>
    </source>
</evidence>
<comment type="cofactor">
    <cofactor evidence="1">
        <name>Mn(2+)</name>
        <dbReference type="ChEBI" id="CHEBI:29035"/>
    </cofactor>
</comment>
<keyword evidence="9" id="KW-0732">Signal</keyword>
<gene>
    <name evidence="11" type="ORF">PLANPX_4337</name>
</gene>
<keyword evidence="3" id="KW-0540">Nuclease</keyword>
<evidence type="ECO:0000256" key="3">
    <source>
        <dbReference type="ARBA" id="ARBA00022722"/>
    </source>
</evidence>
<dbReference type="GO" id="GO:0070260">
    <property type="term" value="F:5'-tyrosyl-DNA phosphodiesterase activity"/>
    <property type="evidence" value="ECO:0007669"/>
    <property type="project" value="TreeGrafter"/>
</dbReference>
<dbReference type="PANTHER" id="PTHR15822">
    <property type="entry name" value="TRAF AND TNF RECEPTOR-ASSOCIATED PROTEIN"/>
    <property type="match status" value="1"/>
</dbReference>
<dbReference type="GO" id="GO:0006302">
    <property type="term" value="P:double-strand break repair"/>
    <property type="evidence" value="ECO:0007669"/>
    <property type="project" value="TreeGrafter"/>
</dbReference>
<dbReference type="RefSeq" id="WP_172992178.1">
    <property type="nucleotide sequence ID" value="NZ_AP021861.1"/>
</dbReference>
<evidence type="ECO:0000256" key="4">
    <source>
        <dbReference type="ARBA" id="ARBA00022723"/>
    </source>
</evidence>
<reference evidence="12" key="1">
    <citation type="submission" date="2019-10" db="EMBL/GenBank/DDBJ databases">
        <title>Lacipirellula parvula gen. nov., sp. nov., representing a lineage of planctomycetes widespread in freshwater anoxic habitats, and description of the family Lacipirellulaceae.</title>
        <authorList>
            <person name="Dedysh S.N."/>
            <person name="Kulichevskaya I.S."/>
            <person name="Beletsky A.V."/>
            <person name="Rakitin A.L."/>
            <person name="Mardanov A.V."/>
            <person name="Ivanova A.A."/>
            <person name="Saltykova V.X."/>
            <person name="Rijpstra W.I.C."/>
            <person name="Sinninghe Damste J.S."/>
            <person name="Ravin N.V."/>
        </authorList>
    </citation>
    <scope>NUCLEOTIDE SEQUENCE [LARGE SCALE GENOMIC DNA]</scope>
    <source>
        <strain evidence="12">PX69</strain>
    </source>
</reference>
<feature type="signal peptide" evidence="9">
    <location>
        <begin position="1"/>
        <end position="31"/>
    </location>
</feature>
<dbReference type="KEGG" id="lpav:PLANPX_4337"/>
<feature type="domain" description="Endonuclease/exonuclease/phosphatase" evidence="10">
    <location>
        <begin position="47"/>
        <end position="293"/>
    </location>
</feature>
<evidence type="ECO:0000256" key="2">
    <source>
        <dbReference type="ARBA" id="ARBA00001946"/>
    </source>
</evidence>
<dbReference type="Proteomes" id="UP000326837">
    <property type="component" value="Chromosome"/>
</dbReference>
<dbReference type="GO" id="GO:0046872">
    <property type="term" value="F:metal ion binding"/>
    <property type="evidence" value="ECO:0007669"/>
    <property type="project" value="UniProtKB-KW"/>
</dbReference>
<proteinExistence type="predicted"/>
<evidence type="ECO:0000256" key="5">
    <source>
        <dbReference type="ARBA" id="ARBA00022763"/>
    </source>
</evidence>
<dbReference type="InterPro" id="IPR051547">
    <property type="entry name" value="TDP2-like"/>
</dbReference>
<keyword evidence="4" id="KW-0479">Metal-binding</keyword>
<dbReference type="AlphaFoldDB" id="A0A5K7XEB0"/>
<evidence type="ECO:0000256" key="9">
    <source>
        <dbReference type="SAM" id="SignalP"/>
    </source>
</evidence>
<comment type="cofactor">
    <cofactor evidence="2">
        <name>Mg(2+)</name>
        <dbReference type="ChEBI" id="CHEBI:18420"/>
    </cofactor>
</comment>
<evidence type="ECO:0000256" key="7">
    <source>
        <dbReference type="ARBA" id="ARBA00022842"/>
    </source>
</evidence>
<dbReference type="PANTHER" id="PTHR15822:SF4">
    <property type="entry name" value="TYROSYL-DNA PHOSPHODIESTERASE 2"/>
    <property type="match status" value="1"/>
</dbReference>
<evidence type="ECO:0000313" key="11">
    <source>
        <dbReference type="EMBL" id="BBO34725.1"/>
    </source>
</evidence>
<keyword evidence="12" id="KW-1185">Reference proteome</keyword>
<organism evidence="11 12">
    <name type="scientific">Lacipirellula parvula</name>
    <dbReference type="NCBI Taxonomy" id="2650471"/>
    <lineage>
        <taxon>Bacteria</taxon>
        <taxon>Pseudomonadati</taxon>
        <taxon>Planctomycetota</taxon>
        <taxon>Planctomycetia</taxon>
        <taxon>Pirellulales</taxon>
        <taxon>Lacipirellulaceae</taxon>
        <taxon>Lacipirellula</taxon>
    </lineage>
</organism>
<dbReference type="SUPFAM" id="SSF56219">
    <property type="entry name" value="DNase I-like"/>
    <property type="match status" value="1"/>
</dbReference>
<keyword evidence="6" id="KW-0378">Hydrolase</keyword>
<dbReference type="GO" id="GO:0003697">
    <property type="term" value="F:single-stranded DNA binding"/>
    <property type="evidence" value="ECO:0007669"/>
    <property type="project" value="TreeGrafter"/>
</dbReference>
<feature type="chain" id="PRO_5024919676" description="Endonuclease/exonuclease/phosphatase domain-containing protein" evidence="9">
    <location>
        <begin position="32"/>
        <end position="307"/>
    </location>
</feature>
<protein>
    <recommendedName>
        <fullName evidence="10">Endonuclease/exonuclease/phosphatase domain-containing protein</fullName>
    </recommendedName>
</protein>